<feature type="binding site" description="axial binding residue" evidence="8">
    <location>
        <position position="289"/>
    </location>
    <ligand>
        <name>heme</name>
        <dbReference type="ChEBI" id="CHEBI:30413"/>
    </ligand>
    <ligandPart>
        <name>Fe</name>
        <dbReference type="ChEBI" id="CHEBI:18248"/>
    </ligandPart>
</feature>
<keyword evidence="7" id="KW-0503">Monooxygenase</keyword>
<evidence type="ECO:0000256" key="8">
    <source>
        <dbReference type="PIRSR" id="PIRSR602401-1"/>
    </source>
</evidence>
<organism evidence="10 11">
    <name type="scientific">Clohesyomyces aquaticus</name>
    <dbReference type="NCBI Taxonomy" id="1231657"/>
    <lineage>
        <taxon>Eukaryota</taxon>
        <taxon>Fungi</taxon>
        <taxon>Dikarya</taxon>
        <taxon>Ascomycota</taxon>
        <taxon>Pezizomycotina</taxon>
        <taxon>Dothideomycetes</taxon>
        <taxon>Pleosporomycetidae</taxon>
        <taxon>Pleosporales</taxon>
        <taxon>Lindgomycetaceae</taxon>
        <taxon>Clohesyomyces</taxon>
    </lineage>
</organism>
<dbReference type="PRINTS" id="PR00463">
    <property type="entry name" value="EP450I"/>
</dbReference>
<comment type="similarity">
    <text evidence="2">Belongs to the cytochrome P450 family.</text>
</comment>
<comment type="caution">
    <text evidence="10">The sequence shown here is derived from an EMBL/GenBank/DDBJ whole genome shotgun (WGS) entry which is preliminary data.</text>
</comment>
<keyword evidence="4 8" id="KW-0479">Metal-binding</keyword>
<keyword evidence="11" id="KW-1185">Reference proteome</keyword>
<dbReference type="OrthoDB" id="1470350at2759"/>
<dbReference type="Pfam" id="PF00067">
    <property type="entry name" value="p450"/>
    <property type="match status" value="1"/>
</dbReference>
<reference evidence="10 11" key="1">
    <citation type="submission" date="2016-07" db="EMBL/GenBank/DDBJ databases">
        <title>Pervasive Adenine N6-methylation of Active Genes in Fungi.</title>
        <authorList>
            <consortium name="DOE Joint Genome Institute"/>
            <person name="Mondo S.J."/>
            <person name="Dannebaum R.O."/>
            <person name="Kuo R.C."/>
            <person name="Labutti K."/>
            <person name="Haridas S."/>
            <person name="Kuo A."/>
            <person name="Salamov A."/>
            <person name="Ahrendt S.R."/>
            <person name="Lipzen A."/>
            <person name="Sullivan W."/>
            <person name="Andreopoulos W.B."/>
            <person name="Clum A."/>
            <person name="Lindquist E."/>
            <person name="Daum C."/>
            <person name="Ramamoorthy G.K."/>
            <person name="Gryganskyi A."/>
            <person name="Culley D."/>
            <person name="Magnuson J.K."/>
            <person name="James T.Y."/>
            <person name="O'Malley M.A."/>
            <person name="Stajich J.E."/>
            <person name="Spatafora J.W."/>
            <person name="Visel A."/>
            <person name="Grigoriev I.V."/>
        </authorList>
    </citation>
    <scope>NUCLEOTIDE SEQUENCE [LARGE SCALE GENOMIC DNA]</scope>
    <source>
        <strain evidence="10 11">CBS 115471</strain>
    </source>
</reference>
<keyword evidence="5" id="KW-0560">Oxidoreductase</keyword>
<keyword evidence="6 8" id="KW-0408">Iron</keyword>
<feature type="non-terminal residue" evidence="10">
    <location>
        <position position="1"/>
    </location>
</feature>
<dbReference type="InterPro" id="IPR001128">
    <property type="entry name" value="Cyt_P450"/>
</dbReference>
<keyword evidence="9" id="KW-1133">Transmembrane helix</keyword>
<sequence>WTDRLMFDIMGDLAFGRSFEIKEPGPNPVKEISYHIVNYVRFFYPVSAYITRSPFMEFVSWSEPRVLSYLFDLITPKEVKPYYQFIHDSVSCRVEVEKNNKSSREPRLDIFHFWCNARHPGTGELAYTEKALRAEALLLIVAGSYSLATATSGFWFYMSRNPRACSKLTKEIRSAFSSSEDIFSGSKLGSCSYLYACIDETLRLTPPTPSELGLETFLGRASINGEYFQQGVVVGCSGYSLGRSENTFCDPGKFRPERYIPSEKTRVTVDEVKRLKVGYHPFLIGPTNCAGISRMDGRIQIRVKGIIGTEGMRRGPGHDALWCGMI</sequence>
<dbReference type="InterPro" id="IPR036396">
    <property type="entry name" value="Cyt_P450_sf"/>
</dbReference>
<feature type="transmembrane region" description="Helical" evidence="9">
    <location>
        <begin position="136"/>
        <end position="158"/>
    </location>
</feature>
<dbReference type="Proteomes" id="UP000193144">
    <property type="component" value="Unassembled WGS sequence"/>
</dbReference>
<dbReference type="InterPro" id="IPR002401">
    <property type="entry name" value="Cyt_P450_E_grp-I"/>
</dbReference>
<comment type="cofactor">
    <cofactor evidence="1 8">
        <name>heme</name>
        <dbReference type="ChEBI" id="CHEBI:30413"/>
    </cofactor>
</comment>
<keyword evidence="9" id="KW-0812">Transmembrane</keyword>
<dbReference type="PANTHER" id="PTHR24305:SF237">
    <property type="entry name" value="CYTOCHROME P450 MONOOXYGENASE ATNE-RELATED"/>
    <property type="match status" value="1"/>
</dbReference>
<evidence type="ECO:0000256" key="6">
    <source>
        <dbReference type="ARBA" id="ARBA00023004"/>
    </source>
</evidence>
<keyword evidence="9" id="KW-0472">Membrane</keyword>
<evidence type="ECO:0000313" key="11">
    <source>
        <dbReference type="Proteomes" id="UP000193144"/>
    </source>
</evidence>
<evidence type="ECO:0000313" key="10">
    <source>
        <dbReference type="EMBL" id="ORX98375.1"/>
    </source>
</evidence>
<protein>
    <submittedName>
        <fullName evidence="10">Cytochrome P450</fullName>
    </submittedName>
</protein>
<keyword evidence="3 8" id="KW-0349">Heme</keyword>
<dbReference type="GO" id="GO:0020037">
    <property type="term" value="F:heme binding"/>
    <property type="evidence" value="ECO:0007669"/>
    <property type="project" value="InterPro"/>
</dbReference>
<dbReference type="SUPFAM" id="SSF48264">
    <property type="entry name" value="Cytochrome P450"/>
    <property type="match status" value="1"/>
</dbReference>
<evidence type="ECO:0000256" key="5">
    <source>
        <dbReference type="ARBA" id="ARBA00023002"/>
    </source>
</evidence>
<evidence type="ECO:0000256" key="2">
    <source>
        <dbReference type="ARBA" id="ARBA00010617"/>
    </source>
</evidence>
<dbReference type="GO" id="GO:0016705">
    <property type="term" value="F:oxidoreductase activity, acting on paired donors, with incorporation or reduction of molecular oxygen"/>
    <property type="evidence" value="ECO:0007669"/>
    <property type="project" value="InterPro"/>
</dbReference>
<evidence type="ECO:0000256" key="9">
    <source>
        <dbReference type="SAM" id="Phobius"/>
    </source>
</evidence>
<evidence type="ECO:0000256" key="7">
    <source>
        <dbReference type="ARBA" id="ARBA00023033"/>
    </source>
</evidence>
<dbReference type="AlphaFoldDB" id="A0A1Y1YK37"/>
<gene>
    <name evidence="10" type="ORF">BCR34DRAFT_640942</name>
</gene>
<name>A0A1Y1YK37_9PLEO</name>
<evidence type="ECO:0000256" key="3">
    <source>
        <dbReference type="ARBA" id="ARBA00022617"/>
    </source>
</evidence>
<dbReference type="EMBL" id="MCFA01000216">
    <property type="protein sequence ID" value="ORX98375.1"/>
    <property type="molecule type" value="Genomic_DNA"/>
</dbReference>
<dbReference type="STRING" id="1231657.A0A1Y1YK37"/>
<dbReference type="PANTHER" id="PTHR24305">
    <property type="entry name" value="CYTOCHROME P450"/>
    <property type="match status" value="1"/>
</dbReference>
<proteinExistence type="inferred from homology"/>
<dbReference type="Gene3D" id="1.10.630.10">
    <property type="entry name" value="Cytochrome P450"/>
    <property type="match status" value="1"/>
</dbReference>
<evidence type="ECO:0000256" key="4">
    <source>
        <dbReference type="ARBA" id="ARBA00022723"/>
    </source>
</evidence>
<dbReference type="InterPro" id="IPR050121">
    <property type="entry name" value="Cytochrome_P450_monoxygenase"/>
</dbReference>
<accession>A0A1Y1YK37</accession>
<evidence type="ECO:0000256" key="1">
    <source>
        <dbReference type="ARBA" id="ARBA00001971"/>
    </source>
</evidence>
<dbReference type="GO" id="GO:0004497">
    <property type="term" value="F:monooxygenase activity"/>
    <property type="evidence" value="ECO:0007669"/>
    <property type="project" value="UniProtKB-KW"/>
</dbReference>
<dbReference type="GO" id="GO:0005506">
    <property type="term" value="F:iron ion binding"/>
    <property type="evidence" value="ECO:0007669"/>
    <property type="project" value="InterPro"/>
</dbReference>